<evidence type="ECO:0000313" key="10">
    <source>
        <dbReference type="Proteomes" id="UP001203207"/>
    </source>
</evidence>
<evidence type="ECO:0000256" key="7">
    <source>
        <dbReference type="SAM" id="Phobius"/>
    </source>
</evidence>
<keyword evidence="5 7" id="KW-0472">Membrane</keyword>
<feature type="domain" description="Na+/H+ antiporter MnhB subunit-related protein" evidence="8">
    <location>
        <begin position="35"/>
        <end position="163"/>
    </location>
</feature>
<gene>
    <name evidence="9" type="ORF">AArcSt2_15900</name>
</gene>
<keyword evidence="10" id="KW-1185">Reference proteome</keyword>
<evidence type="ECO:0000256" key="2">
    <source>
        <dbReference type="ARBA" id="ARBA00022475"/>
    </source>
</evidence>
<evidence type="ECO:0000256" key="5">
    <source>
        <dbReference type="ARBA" id="ARBA00023136"/>
    </source>
</evidence>
<dbReference type="AlphaFoldDB" id="A0AAE3FZR3"/>
<keyword evidence="4 7" id="KW-1133">Transmembrane helix</keyword>
<reference evidence="9" key="2">
    <citation type="submission" date="2022-02" db="EMBL/GenBank/DDBJ databases">
        <authorList>
            <person name="Elcheninov A.G."/>
            <person name="Sorokin D.Y."/>
            <person name="Kublanov I.V."/>
        </authorList>
    </citation>
    <scope>NUCLEOTIDE SEQUENCE</scope>
    <source>
        <strain evidence="9">AArc-St2</strain>
    </source>
</reference>
<dbReference type="InterPro" id="IPR050622">
    <property type="entry name" value="CPA3_antiporter_subunitB"/>
</dbReference>
<reference evidence="9" key="1">
    <citation type="journal article" date="2022" name="Syst. Appl. Microbiol.">
        <title>Natronocalculus amylovorans gen. nov., sp. nov., and Natranaeroarchaeum aerophilus sp. nov., dominant culturable amylolytic natronoarchaea from hypersaline soda lakes in southwestern Siberia.</title>
        <authorList>
            <person name="Sorokin D.Y."/>
            <person name="Elcheninov A.G."/>
            <person name="Khizhniak T.V."/>
            <person name="Koenen M."/>
            <person name="Bale N.J."/>
            <person name="Damste J.S.S."/>
            <person name="Kublanov I.V."/>
        </authorList>
    </citation>
    <scope>NUCLEOTIDE SEQUENCE</scope>
    <source>
        <strain evidence="9">AArc-St2</strain>
    </source>
</reference>
<dbReference type="EMBL" id="JAKRVX010000011">
    <property type="protein sequence ID" value="MCL9818423.1"/>
    <property type="molecule type" value="Genomic_DNA"/>
</dbReference>
<feature type="transmembrane region" description="Helical" evidence="7">
    <location>
        <begin position="96"/>
        <end position="122"/>
    </location>
</feature>
<feature type="transmembrane region" description="Helical" evidence="7">
    <location>
        <begin position="34"/>
        <end position="55"/>
    </location>
</feature>
<dbReference type="NCBIfam" id="NF009160">
    <property type="entry name" value="PRK12505.1"/>
    <property type="match status" value="1"/>
</dbReference>
<dbReference type="GO" id="GO:0005886">
    <property type="term" value="C:plasma membrane"/>
    <property type="evidence" value="ECO:0007669"/>
    <property type="project" value="UniProtKB-SubCell"/>
</dbReference>
<comment type="subcellular location">
    <subcellularLocation>
        <location evidence="1">Cell membrane</location>
        <topology evidence="1">Multi-pass membrane protein</topology>
    </subcellularLocation>
</comment>
<dbReference type="InterPro" id="IPR007182">
    <property type="entry name" value="MnhB"/>
</dbReference>
<dbReference type="Pfam" id="PF04039">
    <property type="entry name" value="MnhB"/>
    <property type="match status" value="1"/>
</dbReference>
<dbReference type="PANTHER" id="PTHR33932:SF4">
    <property type="entry name" value="NA(+)_H(+) ANTIPORTER SUBUNIT B"/>
    <property type="match status" value="1"/>
</dbReference>
<evidence type="ECO:0000259" key="8">
    <source>
        <dbReference type="Pfam" id="PF04039"/>
    </source>
</evidence>
<feature type="region of interest" description="Disordered" evidence="6">
    <location>
        <begin position="1"/>
        <end position="22"/>
    </location>
</feature>
<comment type="caution">
    <text evidence="9">The sequence shown here is derived from an EMBL/GenBank/DDBJ whole genome shotgun (WGS) entry which is preliminary data.</text>
</comment>
<sequence>MSTDSSSDRPVREDERLDSDGVARQRPAYTESQVIMTTVKVVVPFVLTYGLYMMFHGAGSPGGSFQGGALVASVIIMIAFAFGIDATRIWVSNTILVGLATVGVLIFGGLALATIALGGAFLDYSELLILNAIVELPANEWAKWGMETIEIGGIAFIVAGVLMGLFFLLASGYDPEADSGHTAEVRADD</sequence>
<proteinExistence type="predicted"/>
<feature type="transmembrane region" description="Helical" evidence="7">
    <location>
        <begin position="67"/>
        <end position="84"/>
    </location>
</feature>
<dbReference type="RefSeq" id="WP_174653448.1">
    <property type="nucleotide sequence ID" value="NZ_JAKRVX010000011.1"/>
</dbReference>
<evidence type="ECO:0000313" key="9">
    <source>
        <dbReference type="EMBL" id="MCL9818423.1"/>
    </source>
</evidence>
<name>A0AAE3FZR3_9EURY</name>
<dbReference type="Proteomes" id="UP001203207">
    <property type="component" value="Unassembled WGS sequence"/>
</dbReference>
<feature type="transmembrane region" description="Helical" evidence="7">
    <location>
        <begin position="151"/>
        <end position="170"/>
    </location>
</feature>
<evidence type="ECO:0000256" key="6">
    <source>
        <dbReference type="SAM" id="MobiDB-lite"/>
    </source>
</evidence>
<keyword evidence="3 7" id="KW-0812">Transmembrane</keyword>
<evidence type="ECO:0000256" key="4">
    <source>
        <dbReference type="ARBA" id="ARBA00022989"/>
    </source>
</evidence>
<accession>A0AAE3FZR3</accession>
<keyword evidence="2" id="KW-1003">Cell membrane</keyword>
<evidence type="ECO:0000256" key="3">
    <source>
        <dbReference type="ARBA" id="ARBA00022692"/>
    </source>
</evidence>
<evidence type="ECO:0000256" key="1">
    <source>
        <dbReference type="ARBA" id="ARBA00004651"/>
    </source>
</evidence>
<dbReference type="PANTHER" id="PTHR33932">
    <property type="entry name" value="NA(+)/H(+) ANTIPORTER SUBUNIT B"/>
    <property type="match status" value="1"/>
</dbReference>
<protein>
    <submittedName>
        <fullName evidence="9">Cation:proton antiporter</fullName>
    </submittedName>
</protein>
<organism evidence="9 10">
    <name type="scientific">Natronocalculus amylovorans</name>
    <dbReference type="NCBI Taxonomy" id="2917812"/>
    <lineage>
        <taxon>Archaea</taxon>
        <taxon>Methanobacteriati</taxon>
        <taxon>Methanobacteriota</taxon>
        <taxon>Stenosarchaea group</taxon>
        <taxon>Halobacteria</taxon>
        <taxon>Halobacteriales</taxon>
        <taxon>Haloferacaceae</taxon>
        <taxon>Natronocalculus</taxon>
    </lineage>
</organism>